<proteinExistence type="predicted"/>
<organism evidence="1">
    <name type="scientific">Myoviridae sp. ctQve5</name>
    <dbReference type="NCBI Taxonomy" id="2825103"/>
    <lineage>
        <taxon>Viruses</taxon>
        <taxon>Duplodnaviria</taxon>
        <taxon>Heunggongvirae</taxon>
        <taxon>Uroviricota</taxon>
        <taxon>Caudoviricetes</taxon>
    </lineage>
</organism>
<protein>
    <submittedName>
        <fullName evidence="1">HNH endonuclease bacteriophage, HNH Endonuclease, DNA.52A</fullName>
    </submittedName>
</protein>
<reference evidence="1" key="1">
    <citation type="journal article" date="2021" name="Proc. Natl. Acad. Sci. U.S.A.">
        <title>A Catalog of Tens of Thousands of Viruses from Human Metagenomes Reveals Hidden Associations with Chronic Diseases.</title>
        <authorList>
            <person name="Tisza M.J."/>
            <person name="Buck C.B."/>
        </authorList>
    </citation>
    <scope>NUCLEOTIDE SEQUENCE</scope>
    <source>
        <strain evidence="1">CtQve5</strain>
    </source>
</reference>
<name>A0A8S5PWC6_9CAUD</name>
<dbReference type="EMBL" id="BK015519">
    <property type="protein sequence ID" value="DAE10749.1"/>
    <property type="molecule type" value="Genomic_DNA"/>
</dbReference>
<dbReference type="GO" id="GO:0004519">
    <property type="term" value="F:endonuclease activity"/>
    <property type="evidence" value="ECO:0007669"/>
    <property type="project" value="UniProtKB-KW"/>
</dbReference>
<keyword evidence="1" id="KW-0540">Nuclease</keyword>
<accession>A0A8S5PWC6</accession>
<keyword evidence="1" id="KW-0378">Hydrolase</keyword>
<keyword evidence="1" id="KW-0255">Endonuclease</keyword>
<evidence type="ECO:0000313" key="1">
    <source>
        <dbReference type="EMBL" id="DAE10749.1"/>
    </source>
</evidence>
<sequence>MAIRSLKSLTRRKTMAIFKRCNRCHQLYEGERCQKCHTKISVAYQRRKLKENENLKRYHSRVWQRCRQEVINKYLGYDIWLMGVGIIRTCKPAYIHHIIERDENADLFLDVDNLIPVSHASHEEIHKWYDGGKRAEAIERIRKGKREFERKFHDS</sequence>